<sequence length="269" mass="29331">MAGKKKPYGIGNIVSWGASIVIVGLMFKILHLPGSTYFIAGGLTVEALLFLMLGFQREDKEIDWTRAYPELDEDYNGELPKVSARPAAAVPANFSNTAALDKMLEDAKIGPELIGSLGEGLRTFGDKVNAISRVTDAGDATIAYTNKVKQATASYDNLSNAFDKASANLAEMANTNIDTKAYHDQVNNLAKNLSSLNAVYELELQDSSAHLKSMNKFYQNLALTMNNFNESLEDSKQFKEEVGRLAKNLASLNSIYGNMLTAMNQPRVS</sequence>
<keyword evidence="1" id="KW-0175">Coiled coil</keyword>
<organism evidence="4 5">
    <name type="scientific">Mucilaginibacter conchicola</name>
    <dbReference type="NCBI Taxonomy" id="2303333"/>
    <lineage>
        <taxon>Bacteria</taxon>
        <taxon>Pseudomonadati</taxon>
        <taxon>Bacteroidota</taxon>
        <taxon>Sphingobacteriia</taxon>
        <taxon>Sphingobacteriales</taxon>
        <taxon>Sphingobacteriaceae</taxon>
        <taxon>Mucilaginibacter</taxon>
    </lineage>
</organism>
<dbReference type="Pfam" id="PF22827">
    <property type="entry name" value="GldL_N"/>
    <property type="match status" value="1"/>
</dbReference>
<gene>
    <name evidence="4" type="primary">gldL</name>
    <name evidence="4" type="ORF">D0C36_23380</name>
</gene>
<dbReference type="AlphaFoldDB" id="A0A372NMM2"/>
<proteinExistence type="predicted"/>
<dbReference type="NCBIfam" id="TIGR03513">
    <property type="entry name" value="GldL_gliding"/>
    <property type="match status" value="1"/>
</dbReference>
<feature type="coiled-coil region" evidence="1">
    <location>
        <begin position="148"/>
        <end position="175"/>
    </location>
</feature>
<evidence type="ECO:0000259" key="3">
    <source>
        <dbReference type="Pfam" id="PF22827"/>
    </source>
</evidence>
<keyword evidence="2" id="KW-0472">Membrane</keyword>
<dbReference type="InterPro" id="IPR055087">
    <property type="entry name" value="GldL-like_N"/>
</dbReference>
<dbReference type="OrthoDB" id="1466660at2"/>
<evidence type="ECO:0000313" key="5">
    <source>
        <dbReference type="Proteomes" id="UP000264217"/>
    </source>
</evidence>
<accession>A0A372NMM2</accession>
<evidence type="ECO:0000256" key="2">
    <source>
        <dbReference type="SAM" id="Phobius"/>
    </source>
</evidence>
<keyword evidence="2" id="KW-1133">Transmembrane helix</keyword>
<dbReference type="Proteomes" id="UP000264217">
    <property type="component" value="Unassembled WGS sequence"/>
</dbReference>
<feature type="transmembrane region" description="Helical" evidence="2">
    <location>
        <begin position="36"/>
        <end position="55"/>
    </location>
</feature>
<evidence type="ECO:0000256" key="1">
    <source>
        <dbReference type="SAM" id="Coils"/>
    </source>
</evidence>
<dbReference type="RefSeq" id="WP_117394149.1">
    <property type="nucleotide sequence ID" value="NZ_QWDC01000005.1"/>
</dbReference>
<dbReference type="InterPro" id="IPR019852">
    <property type="entry name" value="Motility-assoc_prot_GldL"/>
</dbReference>
<reference evidence="4 5" key="1">
    <citation type="submission" date="2018-08" db="EMBL/GenBank/DDBJ databases">
        <title>Mucilaginibacter sp. MYSH2.</title>
        <authorList>
            <person name="Seo T."/>
        </authorList>
    </citation>
    <scope>NUCLEOTIDE SEQUENCE [LARGE SCALE GENOMIC DNA]</scope>
    <source>
        <strain evidence="4 5">MYSH2</strain>
    </source>
</reference>
<evidence type="ECO:0000313" key="4">
    <source>
        <dbReference type="EMBL" id="RFZ90186.1"/>
    </source>
</evidence>
<protein>
    <submittedName>
        <fullName evidence="4">Gliding motility protein GldL</fullName>
    </submittedName>
</protein>
<keyword evidence="5" id="KW-1185">Reference proteome</keyword>
<name>A0A372NMM2_9SPHI</name>
<feature type="transmembrane region" description="Helical" evidence="2">
    <location>
        <begin position="12"/>
        <end position="30"/>
    </location>
</feature>
<keyword evidence="2" id="KW-0812">Transmembrane</keyword>
<feature type="domain" description="Gliding motility protein GldL-like N-terminal" evidence="3">
    <location>
        <begin position="13"/>
        <end position="74"/>
    </location>
</feature>
<comment type="caution">
    <text evidence="4">The sequence shown here is derived from an EMBL/GenBank/DDBJ whole genome shotgun (WGS) entry which is preliminary data.</text>
</comment>
<dbReference type="EMBL" id="QWDC01000005">
    <property type="protein sequence ID" value="RFZ90186.1"/>
    <property type="molecule type" value="Genomic_DNA"/>
</dbReference>